<keyword evidence="3" id="KW-0028">Amino-acid biosynthesis</keyword>
<dbReference type="EMBL" id="JAFNJU010000007">
    <property type="protein sequence ID" value="MBO1265448.1"/>
    <property type="molecule type" value="Genomic_DNA"/>
</dbReference>
<dbReference type="GO" id="GO:0042802">
    <property type="term" value="F:identical protein binding"/>
    <property type="evidence" value="ECO:0007669"/>
    <property type="project" value="TreeGrafter"/>
</dbReference>
<evidence type="ECO:0000313" key="8">
    <source>
        <dbReference type="EMBL" id="MBO1265448.1"/>
    </source>
</evidence>
<organism evidence="8 9">
    <name type="scientific">Proteiniclasticum aestuarii</name>
    <dbReference type="NCBI Taxonomy" id="2817862"/>
    <lineage>
        <taxon>Bacteria</taxon>
        <taxon>Bacillati</taxon>
        <taxon>Bacillota</taxon>
        <taxon>Clostridia</taxon>
        <taxon>Eubacteriales</taxon>
        <taxon>Clostridiaceae</taxon>
        <taxon>Proteiniclasticum</taxon>
    </lineage>
</organism>
<dbReference type="InterPro" id="IPR004636">
    <property type="entry name" value="AcOrn/SuccOrn_fam"/>
</dbReference>
<dbReference type="NCBIfam" id="NF002325">
    <property type="entry name" value="PRK01278.1"/>
    <property type="match status" value="1"/>
</dbReference>
<evidence type="ECO:0000256" key="3">
    <source>
        <dbReference type="ARBA" id="ARBA00022605"/>
    </source>
</evidence>
<dbReference type="InterPro" id="IPR050103">
    <property type="entry name" value="Class-III_PLP-dep_AT"/>
</dbReference>
<dbReference type="PANTHER" id="PTHR11986">
    <property type="entry name" value="AMINOTRANSFERASE CLASS III"/>
    <property type="match status" value="1"/>
</dbReference>
<dbReference type="InterPro" id="IPR049704">
    <property type="entry name" value="Aminotrans_3_PPA_site"/>
</dbReference>
<keyword evidence="5 7" id="KW-0663">Pyridoxal phosphate</keyword>
<keyword evidence="9" id="KW-1185">Reference proteome</keyword>
<comment type="pathway">
    <text evidence="6">Amino-acid biosynthesis.</text>
</comment>
<dbReference type="RefSeq" id="WP_207599965.1">
    <property type="nucleotide sequence ID" value="NZ_JAFNJU010000007.1"/>
</dbReference>
<dbReference type="PROSITE" id="PS00600">
    <property type="entry name" value="AA_TRANSFER_CLASS_3"/>
    <property type="match status" value="1"/>
</dbReference>
<dbReference type="Gene3D" id="3.40.640.10">
    <property type="entry name" value="Type I PLP-dependent aspartate aminotransferase-like (Major domain)"/>
    <property type="match status" value="1"/>
</dbReference>
<evidence type="ECO:0000256" key="5">
    <source>
        <dbReference type="ARBA" id="ARBA00022898"/>
    </source>
</evidence>
<dbReference type="InterPro" id="IPR015424">
    <property type="entry name" value="PyrdxlP-dep_Trfase"/>
</dbReference>
<dbReference type="Proteomes" id="UP000664218">
    <property type="component" value="Unassembled WGS sequence"/>
</dbReference>
<dbReference type="Pfam" id="PF00202">
    <property type="entry name" value="Aminotran_3"/>
    <property type="match status" value="1"/>
</dbReference>
<evidence type="ECO:0000256" key="2">
    <source>
        <dbReference type="ARBA" id="ARBA00022576"/>
    </source>
</evidence>
<dbReference type="GO" id="GO:0008483">
    <property type="term" value="F:transaminase activity"/>
    <property type="evidence" value="ECO:0007669"/>
    <property type="project" value="UniProtKB-KW"/>
</dbReference>
<evidence type="ECO:0000313" key="9">
    <source>
        <dbReference type="Proteomes" id="UP000664218"/>
    </source>
</evidence>
<dbReference type="Gene3D" id="3.90.1150.10">
    <property type="entry name" value="Aspartate Aminotransferase, domain 1"/>
    <property type="match status" value="1"/>
</dbReference>
<dbReference type="GO" id="GO:0030170">
    <property type="term" value="F:pyridoxal phosphate binding"/>
    <property type="evidence" value="ECO:0007669"/>
    <property type="project" value="InterPro"/>
</dbReference>
<dbReference type="AlphaFoldDB" id="A0A939HDT1"/>
<name>A0A939HDT1_9CLOT</name>
<comment type="caution">
    <text evidence="8">The sequence shown here is derived from an EMBL/GenBank/DDBJ whole genome shotgun (WGS) entry which is preliminary data.</text>
</comment>
<gene>
    <name evidence="8" type="ORF">J3A84_10435</name>
</gene>
<dbReference type="PIRSF" id="PIRSF000521">
    <property type="entry name" value="Transaminase_4ab_Lys_Orn"/>
    <property type="match status" value="1"/>
</dbReference>
<dbReference type="NCBIfam" id="TIGR00707">
    <property type="entry name" value="argD"/>
    <property type="match status" value="1"/>
</dbReference>
<dbReference type="PANTHER" id="PTHR11986:SF79">
    <property type="entry name" value="ACETYLORNITHINE AMINOTRANSFERASE, MITOCHONDRIAL"/>
    <property type="match status" value="1"/>
</dbReference>
<protein>
    <submittedName>
        <fullName evidence="8">Acetylornithine/succinylornithine family transaminase</fullName>
    </submittedName>
</protein>
<evidence type="ECO:0000256" key="1">
    <source>
        <dbReference type="ARBA" id="ARBA00001933"/>
    </source>
</evidence>
<reference evidence="8" key="1">
    <citation type="submission" date="2021-03" db="EMBL/GenBank/DDBJ databases">
        <title>Proteiniclasticum marinus sp. nov., isolated from tidal flat sediment.</title>
        <authorList>
            <person name="Namirimu T."/>
            <person name="Yang J.-A."/>
            <person name="Yang S.-H."/>
            <person name="Kim Y.-J."/>
            <person name="Kwon K.K."/>
        </authorList>
    </citation>
    <scope>NUCLEOTIDE SEQUENCE</scope>
    <source>
        <strain evidence="8">SCR006</strain>
    </source>
</reference>
<dbReference type="InterPro" id="IPR015422">
    <property type="entry name" value="PyrdxlP-dep_Trfase_small"/>
</dbReference>
<comment type="similarity">
    <text evidence="7">Belongs to the class-III pyridoxal-phosphate-dependent aminotransferase family.</text>
</comment>
<dbReference type="FunFam" id="3.40.640.10:FF:000004">
    <property type="entry name" value="Acetylornithine aminotransferase"/>
    <property type="match status" value="1"/>
</dbReference>
<sequence>MTLLSEDQNYVLNLYNRIPLEIARGEGMYLYDREGVGYLDFYSGIAVNTLGHRHPAIVTAIKEQMDSYLHLSNYFTSPSQVSLAKKLVENSFADKVYFANSGAEANEAMLKLARRYGQNFHEDKTRFVSVDRGFHGRTMGSMSVTGNGKYKDQFGKSLQDVVHIPLNDVDALREAVDENTCGIIFEVIQGEGGLRQVSEKFIAAMREEAEKHHALILVDEVQTGLMRTGHLFAHEAYELTPDAMTLAKGLGGGLPIGAMLVHESVKDVLKPGDHGSTFGGNPVACAAGDAMLSVLLEEGFQQELQEKSRYLREGLEVLMDRHPLVIREIRGEGLMLGLVAGEHAERVKERALEHQLLLNVTGGEVVRLLPALIISREEIDLFLKIMDDVLSGI</sequence>
<dbReference type="CDD" id="cd00610">
    <property type="entry name" value="OAT_like"/>
    <property type="match status" value="1"/>
</dbReference>
<accession>A0A939HDT1</accession>
<keyword evidence="4" id="KW-0808">Transferase</keyword>
<dbReference type="GO" id="GO:0006526">
    <property type="term" value="P:L-arginine biosynthetic process"/>
    <property type="evidence" value="ECO:0007669"/>
    <property type="project" value="UniProtKB-ARBA"/>
</dbReference>
<keyword evidence="2" id="KW-0032">Aminotransferase</keyword>
<dbReference type="InterPro" id="IPR015421">
    <property type="entry name" value="PyrdxlP-dep_Trfase_major"/>
</dbReference>
<dbReference type="InterPro" id="IPR005814">
    <property type="entry name" value="Aminotrans_3"/>
</dbReference>
<dbReference type="SUPFAM" id="SSF53383">
    <property type="entry name" value="PLP-dependent transferases"/>
    <property type="match status" value="1"/>
</dbReference>
<evidence type="ECO:0000256" key="7">
    <source>
        <dbReference type="RuleBase" id="RU003560"/>
    </source>
</evidence>
<proteinExistence type="inferred from homology"/>
<evidence type="ECO:0000256" key="4">
    <source>
        <dbReference type="ARBA" id="ARBA00022679"/>
    </source>
</evidence>
<comment type="cofactor">
    <cofactor evidence="1">
        <name>pyridoxal 5'-phosphate</name>
        <dbReference type="ChEBI" id="CHEBI:597326"/>
    </cofactor>
</comment>
<evidence type="ECO:0000256" key="6">
    <source>
        <dbReference type="ARBA" id="ARBA00029440"/>
    </source>
</evidence>